<keyword evidence="9" id="KW-0808">Transferase</keyword>
<dbReference type="CDD" id="cd16917">
    <property type="entry name" value="HATPase_UhpB-NarQ-NarX-like"/>
    <property type="match status" value="1"/>
</dbReference>
<evidence type="ECO:0000256" key="12">
    <source>
        <dbReference type="ARBA" id="ARBA00022777"/>
    </source>
</evidence>
<evidence type="ECO:0000256" key="14">
    <source>
        <dbReference type="ARBA" id="ARBA00023004"/>
    </source>
</evidence>
<evidence type="ECO:0000256" key="1">
    <source>
        <dbReference type="ARBA" id="ARBA00000085"/>
    </source>
</evidence>
<dbReference type="PRINTS" id="PR00344">
    <property type="entry name" value="BCTRLSENSOR"/>
</dbReference>
<dbReference type="GO" id="GO:0051539">
    <property type="term" value="F:4 iron, 4 sulfur cluster binding"/>
    <property type="evidence" value="ECO:0007669"/>
    <property type="project" value="UniProtKB-KW"/>
</dbReference>
<dbReference type="PANTHER" id="PTHR24421">
    <property type="entry name" value="NITRATE/NITRITE SENSOR PROTEIN NARX-RELATED"/>
    <property type="match status" value="1"/>
</dbReference>
<dbReference type="STRING" id="765911.Thivi_3719"/>
<dbReference type="AlphaFoldDB" id="I3YEZ9"/>
<dbReference type="SUPFAM" id="SSF55781">
    <property type="entry name" value="GAF domain-like"/>
    <property type="match status" value="1"/>
</dbReference>
<evidence type="ECO:0000256" key="10">
    <source>
        <dbReference type="ARBA" id="ARBA00022723"/>
    </source>
</evidence>
<dbReference type="GO" id="GO:0005524">
    <property type="term" value="F:ATP binding"/>
    <property type="evidence" value="ECO:0007669"/>
    <property type="project" value="UniProtKB-KW"/>
</dbReference>
<dbReference type="InterPro" id="IPR004358">
    <property type="entry name" value="Sig_transdc_His_kin-like_C"/>
</dbReference>
<evidence type="ECO:0000259" key="19">
    <source>
        <dbReference type="PROSITE" id="PS50109"/>
    </source>
</evidence>
<dbReference type="GO" id="GO:0046983">
    <property type="term" value="F:protein dimerization activity"/>
    <property type="evidence" value="ECO:0007669"/>
    <property type="project" value="InterPro"/>
</dbReference>
<dbReference type="Gene3D" id="3.30.450.40">
    <property type="match status" value="1"/>
</dbReference>
<keyword evidence="16" id="KW-0411">Iron-sulfur</keyword>
<dbReference type="SUPFAM" id="SSF55874">
    <property type="entry name" value="ATPase domain of HSP90 chaperone/DNA topoisomerase II/histidine kinase"/>
    <property type="match status" value="1"/>
</dbReference>
<evidence type="ECO:0000256" key="2">
    <source>
        <dbReference type="ARBA" id="ARBA00001966"/>
    </source>
</evidence>
<keyword evidence="8" id="KW-0597">Phosphoprotein</keyword>
<keyword evidence="14" id="KW-0408">Iron</keyword>
<evidence type="ECO:0000256" key="13">
    <source>
        <dbReference type="ARBA" id="ARBA00022840"/>
    </source>
</evidence>
<keyword evidence="10" id="KW-0479">Metal-binding</keyword>
<proteinExistence type="predicted"/>
<evidence type="ECO:0000256" key="16">
    <source>
        <dbReference type="ARBA" id="ARBA00023014"/>
    </source>
</evidence>
<gene>
    <name evidence="20" type="ordered locus">Thivi_3719</name>
</gene>
<dbReference type="GO" id="GO:0046872">
    <property type="term" value="F:metal ion binding"/>
    <property type="evidence" value="ECO:0007669"/>
    <property type="project" value="UniProtKB-KW"/>
</dbReference>
<sequence>MAESGGYGFVWVGYAGGRDSARIRLVACAGGSGSAVAATLRGPDESGERKRVWQRVRETCAPVVLPHPSTHGDSQASWSEAAPDLRLGYRSAIILPLSAEGVYFGYLSVLSDRSDAFDGFESALLAELAQDLAFGIRTLRERAATVRAIQRLREETEREVQSRLAMTLHDGIGQTLQALNMDLKQIRANAEDIQPIIKGQLDRLVAESDEALRDLRAVNSELHPSFLDWLPLPDAVRHHCSESAERTDTAIHFHADGTDCVLDQQTRVQCFLAFREALSNALRHAHASRIEVHLRVRPRDRFTLAVVDNGVGIKSLGTGARGSGLGLSIIRDRAAALRGRADVRSRIGRGTLVRICFPVSDGRCQCP</sequence>
<evidence type="ECO:0000256" key="8">
    <source>
        <dbReference type="ARBA" id="ARBA00022553"/>
    </source>
</evidence>
<evidence type="ECO:0000313" key="21">
    <source>
        <dbReference type="Proteomes" id="UP000006062"/>
    </source>
</evidence>
<dbReference type="InterPro" id="IPR003018">
    <property type="entry name" value="GAF"/>
</dbReference>
<accession>I3YEZ9</accession>
<keyword evidence="21" id="KW-1185">Reference proteome</keyword>
<dbReference type="Pfam" id="PF13185">
    <property type="entry name" value="GAF_2"/>
    <property type="match status" value="1"/>
</dbReference>
<evidence type="ECO:0000256" key="7">
    <source>
        <dbReference type="ARBA" id="ARBA00022490"/>
    </source>
</evidence>
<organism evidence="20 21">
    <name type="scientific">Thiocystis violascens (strain ATCC 17096 / DSM 198 / 6111)</name>
    <name type="common">Chromatium violascens</name>
    <dbReference type="NCBI Taxonomy" id="765911"/>
    <lineage>
        <taxon>Bacteria</taxon>
        <taxon>Pseudomonadati</taxon>
        <taxon>Pseudomonadota</taxon>
        <taxon>Gammaproteobacteria</taxon>
        <taxon>Chromatiales</taxon>
        <taxon>Chromatiaceae</taxon>
        <taxon>Thiocystis</taxon>
    </lineage>
</organism>
<evidence type="ECO:0000256" key="9">
    <source>
        <dbReference type="ARBA" id="ARBA00022679"/>
    </source>
</evidence>
<evidence type="ECO:0000256" key="3">
    <source>
        <dbReference type="ARBA" id="ARBA00004496"/>
    </source>
</evidence>
<evidence type="ECO:0000313" key="20">
    <source>
        <dbReference type="EMBL" id="AFL75567.1"/>
    </source>
</evidence>
<comment type="cofactor">
    <cofactor evidence="2">
        <name>[4Fe-4S] cluster</name>
        <dbReference type="ChEBI" id="CHEBI:49883"/>
    </cofactor>
</comment>
<evidence type="ECO:0000256" key="11">
    <source>
        <dbReference type="ARBA" id="ARBA00022741"/>
    </source>
</evidence>
<dbReference type="GO" id="GO:0016020">
    <property type="term" value="C:membrane"/>
    <property type="evidence" value="ECO:0007669"/>
    <property type="project" value="InterPro"/>
</dbReference>
<comment type="function">
    <text evidence="17">Member of the two-component regulatory system NreB/NreC involved in the control of dissimilatory nitrate/nitrite reduction in response to oxygen. NreB functions as a direct oxygen sensor histidine kinase which is autophosphorylated, in the absence of oxygen, probably at the conserved histidine residue, and transfers its phosphate group probably to a conserved aspartate residue of NreC. NreB/NreC activates the expression of the nitrate (narGHJI) and nitrite (nir) reductase operons, as well as the putative nitrate transporter gene narT.</text>
</comment>
<dbReference type="EC" id="2.7.13.3" evidence="4"/>
<reference evidence="20 21" key="1">
    <citation type="submission" date="2012-06" db="EMBL/GenBank/DDBJ databases">
        <title>Complete sequence of Thiocystis violascens DSM 198.</title>
        <authorList>
            <consortium name="US DOE Joint Genome Institute"/>
            <person name="Lucas S."/>
            <person name="Han J."/>
            <person name="Lapidus A."/>
            <person name="Cheng J.-F."/>
            <person name="Goodwin L."/>
            <person name="Pitluck S."/>
            <person name="Peters L."/>
            <person name="Ovchinnikova G."/>
            <person name="Teshima H."/>
            <person name="Detter J.C."/>
            <person name="Han C."/>
            <person name="Tapia R."/>
            <person name="Land M."/>
            <person name="Hauser L."/>
            <person name="Kyrpides N."/>
            <person name="Ivanova N."/>
            <person name="Pagani I."/>
            <person name="Vogl K."/>
            <person name="Liu Z."/>
            <person name="Frigaard N.-U."/>
            <person name="Bryant D."/>
            <person name="Woyke T."/>
        </authorList>
    </citation>
    <scope>NUCLEOTIDE SEQUENCE [LARGE SCALE GENOMIC DNA]</scope>
    <source>
        <strain evidence="21">ATCC 17096 / DSM 198 / 6111</strain>
    </source>
</reference>
<keyword evidence="13" id="KW-0067">ATP-binding</keyword>
<dbReference type="KEGG" id="tvi:Thivi_3719"/>
<comment type="catalytic activity">
    <reaction evidence="1">
        <text>ATP + protein L-histidine = ADP + protein N-phospho-L-histidine.</text>
        <dbReference type="EC" id="2.7.13.3"/>
    </reaction>
</comment>
<dbReference type="SMART" id="SM00387">
    <property type="entry name" value="HATPase_c"/>
    <property type="match status" value="1"/>
</dbReference>
<dbReference type="Pfam" id="PF07730">
    <property type="entry name" value="HisKA_3"/>
    <property type="match status" value="1"/>
</dbReference>
<protein>
    <recommendedName>
        <fullName evidence="5">Oxygen sensor histidine kinase NreB</fullName>
        <ecNumber evidence="4">2.7.13.3</ecNumber>
    </recommendedName>
    <alternativeName>
        <fullName evidence="18">Nitrogen regulation protein B</fullName>
    </alternativeName>
</protein>
<evidence type="ECO:0000256" key="17">
    <source>
        <dbReference type="ARBA" id="ARBA00024827"/>
    </source>
</evidence>
<keyword evidence="12 20" id="KW-0418">Kinase</keyword>
<keyword evidence="15" id="KW-0902">Two-component regulatory system</keyword>
<keyword evidence="6" id="KW-0004">4Fe-4S</keyword>
<evidence type="ECO:0000256" key="4">
    <source>
        <dbReference type="ARBA" id="ARBA00012438"/>
    </source>
</evidence>
<dbReference type="EMBL" id="CP003154">
    <property type="protein sequence ID" value="AFL75567.1"/>
    <property type="molecule type" value="Genomic_DNA"/>
</dbReference>
<keyword evidence="11" id="KW-0547">Nucleotide-binding</keyword>
<dbReference type="Gene3D" id="1.20.5.1930">
    <property type="match status" value="1"/>
</dbReference>
<dbReference type="PANTHER" id="PTHR24421:SF10">
    <property type="entry name" value="NITRATE_NITRITE SENSOR PROTEIN NARQ"/>
    <property type="match status" value="1"/>
</dbReference>
<dbReference type="eggNOG" id="COG2203">
    <property type="taxonomic scope" value="Bacteria"/>
</dbReference>
<dbReference type="InterPro" id="IPR003594">
    <property type="entry name" value="HATPase_dom"/>
</dbReference>
<evidence type="ECO:0000256" key="18">
    <source>
        <dbReference type="ARBA" id="ARBA00030800"/>
    </source>
</evidence>
<dbReference type="Pfam" id="PF02518">
    <property type="entry name" value="HATPase_c"/>
    <property type="match status" value="1"/>
</dbReference>
<dbReference type="eggNOG" id="COG4585">
    <property type="taxonomic scope" value="Bacteria"/>
</dbReference>
<evidence type="ECO:0000256" key="5">
    <source>
        <dbReference type="ARBA" id="ARBA00017322"/>
    </source>
</evidence>
<dbReference type="PROSITE" id="PS50109">
    <property type="entry name" value="HIS_KIN"/>
    <property type="match status" value="1"/>
</dbReference>
<feature type="domain" description="Histidine kinase" evidence="19">
    <location>
        <begin position="273"/>
        <end position="361"/>
    </location>
</feature>
<name>I3YEZ9_THIV6</name>
<dbReference type="Gene3D" id="3.30.565.10">
    <property type="entry name" value="Histidine kinase-like ATPase, C-terminal domain"/>
    <property type="match status" value="1"/>
</dbReference>
<dbReference type="InterPro" id="IPR005467">
    <property type="entry name" value="His_kinase_dom"/>
</dbReference>
<comment type="subcellular location">
    <subcellularLocation>
        <location evidence="3">Cytoplasm</location>
    </subcellularLocation>
</comment>
<evidence type="ECO:0000256" key="6">
    <source>
        <dbReference type="ARBA" id="ARBA00022485"/>
    </source>
</evidence>
<dbReference type="GO" id="GO:0005737">
    <property type="term" value="C:cytoplasm"/>
    <property type="evidence" value="ECO:0007669"/>
    <property type="project" value="UniProtKB-SubCell"/>
</dbReference>
<dbReference type="InterPro" id="IPR050482">
    <property type="entry name" value="Sensor_HK_TwoCompSys"/>
</dbReference>
<dbReference type="InterPro" id="IPR011712">
    <property type="entry name" value="Sig_transdc_His_kin_sub3_dim/P"/>
</dbReference>
<dbReference type="Proteomes" id="UP000006062">
    <property type="component" value="Chromosome"/>
</dbReference>
<dbReference type="InterPro" id="IPR036890">
    <property type="entry name" value="HATPase_C_sf"/>
</dbReference>
<dbReference type="HOGENOM" id="CLU_754272_0_0_6"/>
<dbReference type="GO" id="GO:0000155">
    <property type="term" value="F:phosphorelay sensor kinase activity"/>
    <property type="evidence" value="ECO:0007669"/>
    <property type="project" value="InterPro"/>
</dbReference>
<dbReference type="InterPro" id="IPR029016">
    <property type="entry name" value="GAF-like_dom_sf"/>
</dbReference>
<keyword evidence="7" id="KW-0963">Cytoplasm</keyword>
<evidence type="ECO:0000256" key="15">
    <source>
        <dbReference type="ARBA" id="ARBA00023012"/>
    </source>
</evidence>